<dbReference type="InterPro" id="IPR055367">
    <property type="entry name" value="WH4_Lhr"/>
</dbReference>
<dbReference type="InterPro" id="IPR001650">
    <property type="entry name" value="Helicase_C-like"/>
</dbReference>
<evidence type="ECO:0000313" key="12">
    <source>
        <dbReference type="EMBL" id="MBT1175457.1"/>
    </source>
</evidence>
<dbReference type="SUPFAM" id="SSF52540">
    <property type="entry name" value="P-loop containing nucleoside triphosphate hydrolases"/>
    <property type="match status" value="1"/>
</dbReference>
<feature type="compositionally biased region" description="Low complexity" evidence="9">
    <location>
        <begin position="728"/>
        <end position="743"/>
    </location>
</feature>
<keyword evidence="3" id="KW-0378">Hydrolase</keyword>
<keyword evidence="7" id="KW-0234">DNA repair</keyword>
<keyword evidence="4 12" id="KW-0347">Helicase</keyword>
<dbReference type="Pfam" id="PF00270">
    <property type="entry name" value="DEAD"/>
    <property type="match status" value="1"/>
</dbReference>
<feature type="compositionally biased region" description="Basic and acidic residues" evidence="9">
    <location>
        <begin position="744"/>
        <end position="759"/>
    </location>
</feature>
<comment type="caution">
    <text evidence="12">The sequence shown here is derived from an EMBL/GenBank/DDBJ whole genome shotgun (WGS) entry which is preliminary data.</text>
</comment>
<keyword evidence="1" id="KW-0547">Nucleotide-binding</keyword>
<dbReference type="InterPro" id="IPR045628">
    <property type="entry name" value="Lhr_WH_dom"/>
</dbReference>
<dbReference type="Pfam" id="PF23235">
    <property type="entry name" value="WHD_3rd_Lhr"/>
    <property type="match status" value="1"/>
</dbReference>
<evidence type="ECO:0000256" key="5">
    <source>
        <dbReference type="ARBA" id="ARBA00022840"/>
    </source>
</evidence>
<keyword evidence="2" id="KW-0227">DNA damage</keyword>
<dbReference type="Pfam" id="PF23234">
    <property type="entry name" value="WHD_4th_Lhr"/>
    <property type="match status" value="1"/>
</dbReference>
<feature type="domain" description="Helicase C-terminal" evidence="11">
    <location>
        <begin position="351"/>
        <end position="543"/>
    </location>
</feature>
<evidence type="ECO:0000256" key="6">
    <source>
        <dbReference type="ARBA" id="ARBA00023125"/>
    </source>
</evidence>
<evidence type="ECO:0000259" key="11">
    <source>
        <dbReference type="PROSITE" id="PS51194"/>
    </source>
</evidence>
<protein>
    <submittedName>
        <fullName evidence="12">DEAD/DEAH box helicase</fullName>
    </submittedName>
</protein>
<dbReference type="CDD" id="cd17922">
    <property type="entry name" value="DEXHc_LHR-like"/>
    <property type="match status" value="1"/>
</dbReference>
<organism evidence="12 13">
    <name type="scientific">Bifidobacterium colobi</name>
    <dbReference type="NCBI Taxonomy" id="2809026"/>
    <lineage>
        <taxon>Bacteria</taxon>
        <taxon>Bacillati</taxon>
        <taxon>Actinomycetota</taxon>
        <taxon>Actinomycetes</taxon>
        <taxon>Bifidobacteriales</taxon>
        <taxon>Bifidobacteriaceae</taxon>
        <taxon>Bifidobacterium</taxon>
    </lineage>
</organism>
<dbReference type="PROSITE" id="PS51194">
    <property type="entry name" value="HELICASE_CTER"/>
    <property type="match status" value="1"/>
</dbReference>
<dbReference type="InterPro" id="IPR027417">
    <property type="entry name" value="P-loop_NTPase"/>
</dbReference>
<dbReference type="Gene3D" id="3.40.50.300">
    <property type="entry name" value="P-loop containing nucleotide triphosphate hydrolases"/>
    <property type="match status" value="2"/>
</dbReference>
<dbReference type="Proteomes" id="UP000711736">
    <property type="component" value="Unassembled WGS sequence"/>
</dbReference>
<dbReference type="PANTHER" id="PTHR47962">
    <property type="entry name" value="ATP-DEPENDENT HELICASE LHR-RELATED-RELATED"/>
    <property type="match status" value="1"/>
</dbReference>
<feature type="region of interest" description="Disordered" evidence="9">
    <location>
        <begin position="726"/>
        <end position="763"/>
    </location>
</feature>
<feature type="region of interest" description="Disordered" evidence="9">
    <location>
        <begin position="198"/>
        <end position="227"/>
    </location>
</feature>
<evidence type="ECO:0000256" key="9">
    <source>
        <dbReference type="SAM" id="MobiDB-lite"/>
    </source>
</evidence>
<evidence type="ECO:0000256" key="7">
    <source>
        <dbReference type="ARBA" id="ARBA00023204"/>
    </source>
</evidence>
<feature type="compositionally biased region" description="Low complexity" evidence="9">
    <location>
        <begin position="205"/>
        <end position="220"/>
    </location>
</feature>
<keyword evidence="6" id="KW-0238">DNA-binding</keyword>
<dbReference type="EMBL" id="JAFEJU010000005">
    <property type="protein sequence ID" value="MBT1175457.1"/>
    <property type="molecule type" value="Genomic_DNA"/>
</dbReference>
<dbReference type="Pfam" id="PF08494">
    <property type="entry name" value="DEAD_assoc"/>
    <property type="match status" value="1"/>
</dbReference>
<keyword evidence="13" id="KW-1185">Reference proteome</keyword>
<dbReference type="InterPro" id="IPR052511">
    <property type="entry name" value="ATP-dep_Helicase"/>
</dbReference>
<dbReference type="SMART" id="SM00487">
    <property type="entry name" value="DEXDc"/>
    <property type="match status" value="1"/>
</dbReference>
<feature type="region of interest" description="Disordered" evidence="9">
    <location>
        <begin position="1283"/>
        <end position="1305"/>
    </location>
</feature>
<accession>A0ABS5UXQ6</accession>
<dbReference type="InterPro" id="IPR014001">
    <property type="entry name" value="Helicase_ATP-bd"/>
</dbReference>
<dbReference type="PROSITE" id="PS51192">
    <property type="entry name" value="HELICASE_ATP_BIND_1"/>
    <property type="match status" value="1"/>
</dbReference>
<dbReference type="InterPro" id="IPR011545">
    <property type="entry name" value="DEAD/DEAH_box_helicase_dom"/>
</dbReference>
<gene>
    <name evidence="12" type="ORF">JS530_08110</name>
</gene>
<keyword evidence="5" id="KW-0067">ATP-binding</keyword>
<evidence type="ECO:0000256" key="8">
    <source>
        <dbReference type="ARBA" id="ARBA00023235"/>
    </source>
</evidence>
<evidence type="ECO:0000256" key="1">
    <source>
        <dbReference type="ARBA" id="ARBA00022741"/>
    </source>
</evidence>
<name>A0ABS5UXQ6_9BIFI</name>
<sequence>MCESLNLFAEPTRQWFTHAFGAPTEAQNQAWPAITSGKNVLVIAPTGSGKTLAAFLAAIDSLMGHGEKRTRSKRSGVRVLYISPLKALAVDVAKNLERPLEGIAAQCEAQGMSVPAITIANRSGDTTAQERRRIASHPPDILVTTPESLYLLLTSKAGRILATVETVIVDEIHAMAGTKRGAHLALSLERLENLVAESHKRETMDTPSDSADSSESTAAPISTADEDDAAHHEWHIQRIGLSATVNPPEEAARFLGGGRPVTIVNPGGRPAMDLKMVEPLENMRDLQSVNAKQRVGGVDAEPMPRISGVTPAMQRLAERKGIAETGDGSTAITGARGDRTSGSIWPVVEQSILDEILAHHTTLVFVNSRGVAEKLTARLNDLYAEQHGATDRDAWATGPDSPEGREGFSKHYDAVVGSTTMLVGSHDSNDVIAMAHHGSVSKDRRKMIEERLKRGELRCVVATSSLELGIDMGSVDLVIQVDTPLSVSSGLQRVGRADHQVGGVSHALFYPLTRQQIVTSAASLESMMAGDIEPLAVPRNPLDVLAQQTVAAASMHNLTADDWYASVRRSAPFAELPRDMFDAVVGMMSGAYNTEDFSAFKPRLMWDREAGVISARPGAQKIAVISGGTIPDRGLYTVVLPEADAGAGQRRVGELDEEMVYESRVGDVITLGTSSWQIQEITRDRVVVTPAPGRTARLPFWHGEGAGRDYGFSATIGRFLRETTAGLERPASSPESESESSSAHSREGSCRRASTEGRARPHFTQAVMRRLQHDGLDANSITNLASLLAEQQAATGVVPDDRTLVVERTRDEDGGWRIVLLSPFGRRVHEPWAMAISRRLAIRYGFDGQAYAADDGIVIQLPDGEGHISVADLFLFDPEDLRSDVERQVGESVLFAARFRECAARSLFMPRSDPGRRVPLWQQRLRAAQLLQSARTAKNFPLLLETARECLQDVYDMPALHEVMTGLESGNIVIKDVETDVPSPFAENILFGFVGAVMYQYDQPQAERNAQLLSLDPQVLERLFGSTNMAQVLDADVIRAVEQELGERTFWNELAADDIAGRVTRYAKTHGPFTTEQIIKNLNIAADDAVHELDRLANAGELIKGHFVDDCSSTDCHGDGRRGADATEASVVQPETSASQSGQWLHKDVFRRIRQRSLAKARKAIKPVDPAAYQMFLLDRQGVGPVGGERYEGADGLMRIIEQLEDVALPAALWESSIFPARVRNYQPAMLDELLTSGDVVWVGSKAGATGALEAGEISFHPADSVLLPDESHAVDSMADALEGNSASDHNNAGHGNGGTSGIGGINADGGESATMPQAILAALSAGGAFHARQLMDAAKRIWNETAEPDINPETGEIIPQEWSEQQFKDALWSLVWQGKVTNSSFAPVRALAASVGGQNSRRKATVSRRRGRVAPIRRATTDMTLSGLWSLTAADPTDDDANAQASETAQSMQAQQALALVEVLLDRYGVIAQPLIDQEKVPGGFSALYPLLKRMEEHGRLVRGMFVRGFGAAQFAERETVDALRHPLESREQTVVALSVLDPANLSGAAISWPQVSAEATKPTRRAGSLVVLSVRGPLLYATVKSKHLTAFETQSQADAIDDETTGANIPADAMMRKAAAELAYALQRASTGAVAAGSGSATVTFSDINGEPLNARHPFARTLHQAGFVPVPQGMRLY</sequence>
<dbReference type="Pfam" id="PF00271">
    <property type="entry name" value="Helicase_C"/>
    <property type="match status" value="1"/>
</dbReference>
<evidence type="ECO:0000256" key="2">
    <source>
        <dbReference type="ARBA" id="ARBA00022763"/>
    </source>
</evidence>
<evidence type="ECO:0000313" key="13">
    <source>
        <dbReference type="Proteomes" id="UP000711736"/>
    </source>
</evidence>
<feature type="compositionally biased region" description="Gly residues" evidence="9">
    <location>
        <begin position="1295"/>
        <end position="1305"/>
    </location>
</feature>
<dbReference type="InterPro" id="IPR013701">
    <property type="entry name" value="Lhr-like_DEAD/DEAH_assoc"/>
</dbReference>
<evidence type="ECO:0000259" key="10">
    <source>
        <dbReference type="PROSITE" id="PS51192"/>
    </source>
</evidence>
<dbReference type="GO" id="GO:0004386">
    <property type="term" value="F:helicase activity"/>
    <property type="evidence" value="ECO:0007669"/>
    <property type="project" value="UniProtKB-KW"/>
</dbReference>
<evidence type="ECO:0000256" key="4">
    <source>
        <dbReference type="ARBA" id="ARBA00022806"/>
    </source>
</evidence>
<feature type="domain" description="Helicase ATP-binding" evidence="10">
    <location>
        <begin position="31"/>
        <end position="263"/>
    </location>
</feature>
<feature type="region of interest" description="Disordered" evidence="9">
    <location>
        <begin position="1119"/>
        <end position="1138"/>
    </location>
</feature>
<keyword evidence="8" id="KW-0413">Isomerase</keyword>
<proteinExistence type="predicted"/>
<dbReference type="SMART" id="SM00490">
    <property type="entry name" value="HELICc"/>
    <property type="match status" value="1"/>
</dbReference>
<evidence type="ECO:0000256" key="3">
    <source>
        <dbReference type="ARBA" id="ARBA00022801"/>
    </source>
</evidence>
<reference evidence="12 13" key="1">
    <citation type="journal article" date="2021" name="Environ. Microbiol.">
        <title>Genetic insights into the dark matter of the mammalian gut microbiota through targeted genome reconstruction.</title>
        <authorList>
            <person name="Lugli G.A."/>
            <person name="Alessandri G."/>
            <person name="Milani C."/>
            <person name="Viappiani A."/>
            <person name="Fontana F."/>
            <person name="Tarracchini C."/>
            <person name="Mancabelli L."/>
            <person name="Argentini C."/>
            <person name="Ruiz L."/>
            <person name="Margolles A."/>
            <person name="van Sinderen D."/>
            <person name="Turroni F."/>
            <person name="Ventura M."/>
        </authorList>
    </citation>
    <scope>NUCLEOTIDE SEQUENCE [LARGE SCALE GENOMIC DNA]</scope>
    <source>
        <strain evidence="12 13">LC6</strain>
    </source>
</reference>
<dbReference type="Pfam" id="PF19306">
    <property type="entry name" value="WHD_Lhr"/>
    <property type="match status" value="1"/>
</dbReference>
<dbReference type="InterPro" id="IPR055368">
    <property type="entry name" value="WH3_Lhr"/>
</dbReference>
<dbReference type="PANTHER" id="PTHR47962:SF5">
    <property type="entry name" value="ATP-DEPENDENT HELICASE LHR-RELATED"/>
    <property type="match status" value="1"/>
</dbReference>